<organism evidence="6 7">
    <name type="scientific">Methanooceanicella nereidis</name>
    <dbReference type="NCBI Taxonomy" id="2052831"/>
    <lineage>
        <taxon>Archaea</taxon>
        <taxon>Methanobacteriati</taxon>
        <taxon>Methanobacteriota</taxon>
        <taxon>Stenosarchaea group</taxon>
        <taxon>Methanomicrobia</taxon>
        <taxon>Methanocellales</taxon>
        <taxon>Methanocellaceae</taxon>
        <taxon>Methanooceanicella</taxon>
    </lineage>
</organism>
<dbReference type="Proteomes" id="UP001320159">
    <property type="component" value="Unassembled WGS sequence"/>
</dbReference>
<dbReference type="InterPro" id="IPR005822">
    <property type="entry name" value="Ribosomal_uL13"/>
</dbReference>
<comment type="similarity">
    <text evidence="1 4 5">Belongs to the universal ribosomal protein uL13 family.</text>
</comment>
<dbReference type="PROSITE" id="PS00783">
    <property type="entry name" value="RIBOSOMAL_L13"/>
    <property type="match status" value="1"/>
</dbReference>
<evidence type="ECO:0000313" key="6">
    <source>
        <dbReference type="EMBL" id="MCD1293896.1"/>
    </source>
</evidence>
<protein>
    <recommendedName>
        <fullName evidence="4">Large ribosomal subunit protein uL13</fullName>
    </recommendedName>
</protein>
<evidence type="ECO:0000256" key="5">
    <source>
        <dbReference type="RuleBase" id="RU003877"/>
    </source>
</evidence>
<gene>
    <name evidence="4" type="primary">rpl13</name>
    <name evidence="6" type="ORF">CUJ83_02645</name>
</gene>
<dbReference type="NCBIfam" id="NF005004">
    <property type="entry name" value="PRK06394.1"/>
    <property type="match status" value="1"/>
</dbReference>
<dbReference type="GO" id="GO:0003729">
    <property type="term" value="F:mRNA binding"/>
    <property type="evidence" value="ECO:0007669"/>
    <property type="project" value="TreeGrafter"/>
</dbReference>
<comment type="subunit">
    <text evidence="4">Part of the 50S ribosomal subunit.</text>
</comment>
<dbReference type="InterPro" id="IPR005755">
    <property type="entry name" value="Ribosomal_uL13_euk/arc"/>
</dbReference>
<evidence type="ECO:0000256" key="3">
    <source>
        <dbReference type="ARBA" id="ARBA00023274"/>
    </source>
</evidence>
<dbReference type="InterPro" id="IPR036899">
    <property type="entry name" value="Ribosomal_uL13_sf"/>
</dbReference>
<dbReference type="Pfam" id="PF00572">
    <property type="entry name" value="Ribosomal_L13"/>
    <property type="match status" value="1"/>
</dbReference>
<dbReference type="SUPFAM" id="SSF52161">
    <property type="entry name" value="Ribosomal protein L13"/>
    <property type="match status" value="1"/>
</dbReference>
<accession>A0AAP2RAD1</accession>
<dbReference type="PANTHER" id="PTHR11545:SF3">
    <property type="entry name" value="LARGE RIBOSOMAL SUBUNIT PROTEIN UL13"/>
    <property type="match status" value="1"/>
</dbReference>
<dbReference type="PIRSF" id="PIRSF002181">
    <property type="entry name" value="Ribosomal_L13"/>
    <property type="match status" value="1"/>
</dbReference>
<dbReference type="PANTHER" id="PTHR11545">
    <property type="entry name" value="RIBOSOMAL PROTEIN L13"/>
    <property type="match status" value="1"/>
</dbReference>
<keyword evidence="7" id="KW-1185">Reference proteome</keyword>
<dbReference type="NCBIfam" id="TIGR01077">
    <property type="entry name" value="L13_A_E"/>
    <property type="match status" value="1"/>
</dbReference>
<evidence type="ECO:0000256" key="2">
    <source>
        <dbReference type="ARBA" id="ARBA00022980"/>
    </source>
</evidence>
<keyword evidence="3 4" id="KW-0687">Ribonucleoprotein</keyword>
<proteinExistence type="inferred from homology"/>
<comment type="function">
    <text evidence="4">This protein is one of the early assembly proteins of the 50S ribosomal subunit, although it is not seen to bind rRNA by itself. It is important during the early stages of 50S assembly.</text>
</comment>
<dbReference type="Gene3D" id="3.90.1180.10">
    <property type="entry name" value="Ribosomal protein L13"/>
    <property type="match status" value="1"/>
</dbReference>
<dbReference type="InterPro" id="IPR005823">
    <property type="entry name" value="Ribosomal_uL13_bac-type"/>
</dbReference>
<name>A0AAP2RAD1_9EURY</name>
<evidence type="ECO:0000256" key="4">
    <source>
        <dbReference type="HAMAP-Rule" id="MF_01366"/>
    </source>
</evidence>
<evidence type="ECO:0000313" key="7">
    <source>
        <dbReference type="Proteomes" id="UP001320159"/>
    </source>
</evidence>
<dbReference type="AlphaFoldDB" id="A0AAP2RAD1"/>
<comment type="caution">
    <text evidence="6">The sequence shown here is derived from an EMBL/GenBank/DDBJ whole genome shotgun (WGS) entry which is preliminary data.</text>
</comment>
<dbReference type="RefSeq" id="WP_230740338.1">
    <property type="nucleotide sequence ID" value="NZ_PGCK01000002.1"/>
</dbReference>
<dbReference type="InterPro" id="IPR023563">
    <property type="entry name" value="Ribosomal_uL13_CS"/>
</dbReference>
<keyword evidence="2 4" id="KW-0689">Ribosomal protein</keyword>
<dbReference type="GO" id="GO:0006412">
    <property type="term" value="P:translation"/>
    <property type="evidence" value="ECO:0007669"/>
    <property type="project" value="UniProtKB-UniRule"/>
</dbReference>
<dbReference type="GO" id="GO:0017148">
    <property type="term" value="P:negative regulation of translation"/>
    <property type="evidence" value="ECO:0007669"/>
    <property type="project" value="TreeGrafter"/>
</dbReference>
<dbReference type="CDD" id="cd00392">
    <property type="entry name" value="Ribosomal_L13"/>
    <property type="match status" value="1"/>
</dbReference>
<sequence length="139" mass="15595">MVLINAQGLIVGRLASIVAKKLLEGDEVTIINAEKAVLSGSKKSTFEEYKQAYERGTKEKGPYFPKRPDAILKRTVRGMLPYKRQRGRDAMARLKIFIGTPIEFNGQPSITLEKASVDRLSSFRYMELGELSKQLGAKF</sequence>
<dbReference type="HAMAP" id="MF_01366">
    <property type="entry name" value="Ribosomal_uL13"/>
    <property type="match status" value="1"/>
</dbReference>
<dbReference type="GO" id="GO:0003735">
    <property type="term" value="F:structural constituent of ribosome"/>
    <property type="evidence" value="ECO:0007669"/>
    <property type="project" value="UniProtKB-UniRule"/>
</dbReference>
<dbReference type="GO" id="GO:0022625">
    <property type="term" value="C:cytosolic large ribosomal subunit"/>
    <property type="evidence" value="ECO:0007669"/>
    <property type="project" value="UniProtKB-UniRule"/>
</dbReference>
<evidence type="ECO:0000256" key="1">
    <source>
        <dbReference type="ARBA" id="ARBA00006227"/>
    </source>
</evidence>
<dbReference type="EMBL" id="PGCK01000002">
    <property type="protein sequence ID" value="MCD1293896.1"/>
    <property type="molecule type" value="Genomic_DNA"/>
</dbReference>
<reference evidence="6 7" key="1">
    <citation type="submission" date="2017-11" db="EMBL/GenBank/DDBJ databases">
        <title>Isolation and Characterization of Family Methanocellaceae Species from Potential Methane Hydrate Area Offshore Southwestern Taiwan.</title>
        <authorList>
            <person name="Zhang W.-L."/>
            <person name="Chen W.-C."/>
            <person name="Lai M.-C."/>
            <person name="Chen S.-C."/>
        </authorList>
    </citation>
    <scope>NUCLEOTIDE SEQUENCE [LARGE SCALE GENOMIC DNA]</scope>
    <source>
        <strain evidence="6 7">CWC-04</strain>
    </source>
</reference>